<evidence type="ECO:0000256" key="2">
    <source>
        <dbReference type="SAM" id="SignalP"/>
    </source>
</evidence>
<proteinExistence type="predicted"/>
<feature type="compositionally biased region" description="Basic and acidic residues" evidence="1">
    <location>
        <begin position="67"/>
        <end position="83"/>
    </location>
</feature>
<protein>
    <submittedName>
        <fullName evidence="3">Uncharacterized protein</fullName>
    </submittedName>
</protein>
<dbReference type="EMBL" id="JABSTU010000007">
    <property type="protein sequence ID" value="KAH8026060.1"/>
    <property type="molecule type" value="Genomic_DNA"/>
</dbReference>
<dbReference type="Proteomes" id="UP000821866">
    <property type="component" value="Unassembled WGS sequence"/>
</dbReference>
<feature type="region of interest" description="Disordered" evidence="1">
    <location>
        <begin position="61"/>
        <end position="86"/>
    </location>
</feature>
<comment type="caution">
    <text evidence="3">The sequence shown here is derived from an EMBL/GenBank/DDBJ whole genome shotgun (WGS) entry which is preliminary data.</text>
</comment>
<evidence type="ECO:0000313" key="4">
    <source>
        <dbReference type="Proteomes" id="UP000821866"/>
    </source>
</evidence>
<keyword evidence="4" id="KW-1185">Reference proteome</keyword>
<dbReference type="AlphaFoldDB" id="A0A9J6DVD9"/>
<evidence type="ECO:0000313" key="3">
    <source>
        <dbReference type="EMBL" id="KAH8026060.1"/>
    </source>
</evidence>
<accession>A0A9J6DVD9</accession>
<feature type="chain" id="PRO_5039914579" evidence="2">
    <location>
        <begin position="21"/>
        <end position="354"/>
    </location>
</feature>
<keyword evidence="2" id="KW-0732">Signal</keyword>
<feature type="region of interest" description="Disordered" evidence="1">
    <location>
        <begin position="128"/>
        <end position="148"/>
    </location>
</feature>
<feature type="signal peptide" evidence="2">
    <location>
        <begin position="1"/>
        <end position="20"/>
    </location>
</feature>
<gene>
    <name evidence="3" type="ORF">HPB51_015409</name>
</gene>
<organism evidence="3 4">
    <name type="scientific">Rhipicephalus microplus</name>
    <name type="common">Cattle tick</name>
    <name type="synonym">Boophilus microplus</name>
    <dbReference type="NCBI Taxonomy" id="6941"/>
    <lineage>
        <taxon>Eukaryota</taxon>
        <taxon>Metazoa</taxon>
        <taxon>Ecdysozoa</taxon>
        <taxon>Arthropoda</taxon>
        <taxon>Chelicerata</taxon>
        <taxon>Arachnida</taxon>
        <taxon>Acari</taxon>
        <taxon>Parasitiformes</taxon>
        <taxon>Ixodida</taxon>
        <taxon>Ixodoidea</taxon>
        <taxon>Ixodidae</taxon>
        <taxon>Rhipicephalinae</taxon>
        <taxon>Rhipicephalus</taxon>
        <taxon>Boophilus</taxon>
    </lineage>
</organism>
<name>A0A9J6DVD9_RHIMP</name>
<sequence>MSAPTGTWVFLAFVRMLVDPEMMSGPVLSPNTWQANDPQPFRVANAAHDLHRVPRYLANNRPLRTSLQEDRLDPQARAGETKNSDLWGFTPNRGVIECSWRFRGTHRWSSLCQSQLSRTENHVECANVEAKTERKQHTQKSKTDAISQAENASVAAQPQLVYQDTVKTPTEKTGTKAFAARLRRGPIPQIPTEDFKFFYHPNAGINMAAFTKRELRATLLDSSSLVESSTQGDLTRTNLAWDMGRTSKSVLIHFLSDTFPDSVKFFGSVESTPSGPKWRLVRIADRRGIEETSAWNQCARIASTAGSNNRPISSAPPLALPAADLTKPVTDFAAVDTNVARPSGEGIPHHISPR</sequence>
<reference evidence="3" key="1">
    <citation type="journal article" date="2020" name="Cell">
        <title>Large-Scale Comparative Analyses of Tick Genomes Elucidate Their Genetic Diversity and Vector Capacities.</title>
        <authorList>
            <consortium name="Tick Genome and Microbiome Consortium (TIGMIC)"/>
            <person name="Jia N."/>
            <person name="Wang J."/>
            <person name="Shi W."/>
            <person name="Du L."/>
            <person name="Sun Y."/>
            <person name="Zhan W."/>
            <person name="Jiang J.F."/>
            <person name="Wang Q."/>
            <person name="Zhang B."/>
            <person name="Ji P."/>
            <person name="Bell-Sakyi L."/>
            <person name="Cui X.M."/>
            <person name="Yuan T.T."/>
            <person name="Jiang B.G."/>
            <person name="Yang W.F."/>
            <person name="Lam T.T."/>
            <person name="Chang Q.C."/>
            <person name="Ding S.J."/>
            <person name="Wang X.J."/>
            <person name="Zhu J.G."/>
            <person name="Ruan X.D."/>
            <person name="Zhao L."/>
            <person name="Wei J.T."/>
            <person name="Ye R.Z."/>
            <person name="Que T.C."/>
            <person name="Du C.H."/>
            <person name="Zhou Y.H."/>
            <person name="Cheng J.X."/>
            <person name="Dai P.F."/>
            <person name="Guo W.B."/>
            <person name="Han X.H."/>
            <person name="Huang E.J."/>
            <person name="Li L.F."/>
            <person name="Wei W."/>
            <person name="Gao Y.C."/>
            <person name="Liu J.Z."/>
            <person name="Shao H.Z."/>
            <person name="Wang X."/>
            <person name="Wang C.C."/>
            <person name="Yang T.C."/>
            <person name="Huo Q.B."/>
            <person name="Li W."/>
            <person name="Chen H.Y."/>
            <person name="Chen S.E."/>
            <person name="Zhou L.G."/>
            <person name="Ni X.B."/>
            <person name="Tian J.H."/>
            <person name="Sheng Y."/>
            <person name="Liu T."/>
            <person name="Pan Y.S."/>
            <person name="Xia L.Y."/>
            <person name="Li J."/>
            <person name="Zhao F."/>
            <person name="Cao W.C."/>
        </authorList>
    </citation>
    <scope>NUCLEOTIDE SEQUENCE</scope>
    <source>
        <strain evidence="3">Rmic-2018</strain>
    </source>
</reference>
<evidence type="ECO:0000256" key="1">
    <source>
        <dbReference type="SAM" id="MobiDB-lite"/>
    </source>
</evidence>
<reference evidence="3" key="2">
    <citation type="submission" date="2021-09" db="EMBL/GenBank/DDBJ databases">
        <authorList>
            <person name="Jia N."/>
            <person name="Wang J."/>
            <person name="Shi W."/>
            <person name="Du L."/>
            <person name="Sun Y."/>
            <person name="Zhan W."/>
            <person name="Jiang J."/>
            <person name="Wang Q."/>
            <person name="Zhang B."/>
            <person name="Ji P."/>
            <person name="Sakyi L.B."/>
            <person name="Cui X."/>
            <person name="Yuan T."/>
            <person name="Jiang B."/>
            <person name="Yang W."/>
            <person name="Lam T.T.-Y."/>
            <person name="Chang Q."/>
            <person name="Ding S."/>
            <person name="Wang X."/>
            <person name="Zhu J."/>
            <person name="Ruan X."/>
            <person name="Zhao L."/>
            <person name="Wei J."/>
            <person name="Que T."/>
            <person name="Du C."/>
            <person name="Cheng J."/>
            <person name="Dai P."/>
            <person name="Han X."/>
            <person name="Huang E."/>
            <person name="Gao Y."/>
            <person name="Liu J."/>
            <person name="Shao H."/>
            <person name="Ye R."/>
            <person name="Li L."/>
            <person name="Wei W."/>
            <person name="Wang X."/>
            <person name="Wang C."/>
            <person name="Huo Q."/>
            <person name="Li W."/>
            <person name="Guo W."/>
            <person name="Chen H."/>
            <person name="Chen S."/>
            <person name="Zhou L."/>
            <person name="Zhou L."/>
            <person name="Ni X."/>
            <person name="Tian J."/>
            <person name="Zhou Y."/>
            <person name="Sheng Y."/>
            <person name="Liu T."/>
            <person name="Pan Y."/>
            <person name="Xia L."/>
            <person name="Li J."/>
            <person name="Zhao F."/>
            <person name="Cao W."/>
        </authorList>
    </citation>
    <scope>NUCLEOTIDE SEQUENCE</scope>
    <source>
        <strain evidence="3">Rmic-2018</strain>
        <tissue evidence="3">Larvae</tissue>
    </source>
</reference>